<keyword evidence="1" id="KW-0472">Membrane</keyword>
<sequence>MVLKSFSYLEGLLTLLLSIFFSILLIILYKISKCYFYPNTTDPLLRNIYKSIDGWTLSHFFYFAYITYIFPTYIYELILLGIFWELFEELFGLLGLIYKDQKYKWIKDCLEDYNHPGRWWYGKKEDILSNMLGILYGLLLRYFI</sequence>
<protein>
    <recommendedName>
        <fullName evidence="3">VanZ-like domain-containing protein</fullName>
    </recommendedName>
</protein>
<proteinExistence type="predicted"/>
<reference evidence="2" key="1">
    <citation type="journal article" date="2020" name="Nature">
        <title>Giant virus diversity and host interactions through global metagenomics.</title>
        <authorList>
            <person name="Schulz F."/>
            <person name="Roux S."/>
            <person name="Paez-Espino D."/>
            <person name="Jungbluth S."/>
            <person name="Walsh D.A."/>
            <person name="Denef V.J."/>
            <person name="McMahon K.D."/>
            <person name="Konstantinidis K.T."/>
            <person name="Eloe-Fadrosh E.A."/>
            <person name="Kyrpides N.C."/>
            <person name="Woyke T."/>
        </authorList>
    </citation>
    <scope>NUCLEOTIDE SEQUENCE</scope>
    <source>
        <strain evidence="2">GVMAG-M-3300023179-150</strain>
    </source>
</reference>
<name>A0A6C0E8P6_9ZZZZ</name>
<evidence type="ECO:0008006" key="3">
    <source>
        <dbReference type="Google" id="ProtNLM"/>
    </source>
</evidence>
<keyword evidence="1" id="KW-0812">Transmembrane</keyword>
<dbReference type="EMBL" id="MN739758">
    <property type="protein sequence ID" value="QHT25178.1"/>
    <property type="molecule type" value="Genomic_DNA"/>
</dbReference>
<evidence type="ECO:0000256" key="1">
    <source>
        <dbReference type="SAM" id="Phobius"/>
    </source>
</evidence>
<accession>A0A6C0E8P6</accession>
<organism evidence="2">
    <name type="scientific">viral metagenome</name>
    <dbReference type="NCBI Taxonomy" id="1070528"/>
    <lineage>
        <taxon>unclassified sequences</taxon>
        <taxon>metagenomes</taxon>
        <taxon>organismal metagenomes</taxon>
    </lineage>
</organism>
<keyword evidence="1" id="KW-1133">Transmembrane helix</keyword>
<feature type="transmembrane region" description="Helical" evidence="1">
    <location>
        <begin position="12"/>
        <end position="31"/>
    </location>
</feature>
<dbReference type="AlphaFoldDB" id="A0A6C0E8P6"/>
<evidence type="ECO:0000313" key="2">
    <source>
        <dbReference type="EMBL" id="QHT25178.1"/>
    </source>
</evidence>